<protein>
    <submittedName>
        <fullName evidence="3">Uncharacterized protein</fullName>
    </submittedName>
</protein>
<gene>
    <name evidence="3" type="ORF">UR63_C0013G0022</name>
</gene>
<dbReference type="InterPro" id="IPR036086">
    <property type="entry name" value="ParB/Sulfiredoxin_sf"/>
</dbReference>
<dbReference type="Gene3D" id="3.30.1760.10">
    <property type="entry name" value="Conserved hypothetical protein from pyrococcus furiosus pfu- 392566-001, domain 2"/>
    <property type="match status" value="1"/>
</dbReference>
<dbReference type="Proteomes" id="UP000034127">
    <property type="component" value="Unassembled WGS sequence"/>
</dbReference>
<reference evidence="3 4" key="1">
    <citation type="journal article" date="2015" name="Nature">
        <title>rRNA introns, odd ribosomes, and small enigmatic genomes across a large radiation of phyla.</title>
        <authorList>
            <person name="Brown C.T."/>
            <person name="Hug L.A."/>
            <person name="Thomas B.C."/>
            <person name="Sharon I."/>
            <person name="Castelle C.J."/>
            <person name="Singh A."/>
            <person name="Wilkins M.J."/>
            <person name="Williams K.H."/>
            <person name="Banfield J.F."/>
        </authorList>
    </citation>
    <scope>NUCLEOTIDE SEQUENCE [LARGE SCALE GENOMIC DNA]</scope>
</reference>
<proteinExistence type="predicted"/>
<comment type="caution">
    <text evidence="3">The sequence shown here is derived from an EMBL/GenBank/DDBJ whole genome shotgun (WGS) entry which is preliminary data.</text>
</comment>
<dbReference type="GO" id="GO:0005524">
    <property type="term" value="F:ATP binding"/>
    <property type="evidence" value="ECO:0007669"/>
    <property type="project" value="UniProtKB-KW"/>
</dbReference>
<evidence type="ECO:0000256" key="1">
    <source>
        <dbReference type="ARBA" id="ARBA00022741"/>
    </source>
</evidence>
<dbReference type="Gene3D" id="3.90.1530.10">
    <property type="entry name" value="Conserved hypothetical protein from pyrococcus furiosus pfu- 392566-001, ParB domain"/>
    <property type="match status" value="1"/>
</dbReference>
<keyword evidence="1" id="KW-0547">Nucleotide-binding</keyword>
<sequence length="285" mass="33188">MKTDRFYLKIIPIDEIIIHEEFDTSRSKNLIQKLKSSGLFTDPIIVASLNNGKYLQLDGMNRINCFKLMGIKNILCQIVDYSNQEEIELSSWIHFFKDKRESFFNHIRKDKNLVIKKAELELIGPRSIKEKDYGRLITVVDRKGGSYLVNTAGEFIDKIKRLSYIVSFYENNITRSILPFSMTSRNVRLFFYEHPHLNFFDHPDSNLMVVFPNFTPQQIIEIAQAGAAVPAGITRHLVKGRCLNVNLPLSFFDNSVSLMELNKRLDKILLKKAVRFYEETTIHFE</sequence>
<name>A0A0G0BDD4_9BACT</name>
<dbReference type="SUPFAM" id="SSF110849">
    <property type="entry name" value="ParB/Sulfiredoxin"/>
    <property type="match status" value="1"/>
</dbReference>
<organism evidence="3 4">
    <name type="scientific">Candidatus Roizmanbacteria bacterium GW2011_GWC2_35_12</name>
    <dbReference type="NCBI Taxonomy" id="1618485"/>
    <lineage>
        <taxon>Bacteria</taxon>
        <taxon>Candidatus Roizmaniibacteriota</taxon>
    </lineage>
</organism>
<dbReference type="InterPro" id="IPR023098">
    <property type="entry name" value="SerK/SbnI_C"/>
</dbReference>
<accession>A0A0G0BDD4</accession>
<keyword evidence="2" id="KW-0067">ATP-binding</keyword>
<dbReference type="EMBL" id="LBPX01000013">
    <property type="protein sequence ID" value="KKP67488.1"/>
    <property type="molecule type" value="Genomic_DNA"/>
</dbReference>
<dbReference type="AlphaFoldDB" id="A0A0G0BDD4"/>
<evidence type="ECO:0000313" key="4">
    <source>
        <dbReference type="Proteomes" id="UP000034127"/>
    </source>
</evidence>
<evidence type="ECO:0000256" key="2">
    <source>
        <dbReference type="ARBA" id="ARBA00022840"/>
    </source>
</evidence>
<evidence type="ECO:0000313" key="3">
    <source>
        <dbReference type="EMBL" id="KKP67488.1"/>
    </source>
</evidence>